<proteinExistence type="predicted"/>
<evidence type="ECO:0008006" key="3">
    <source>
        <dbReference type="Google" id="ProtNLM"/>
    </source>
</evidence>
<keyword evidence="2" id="KW-1185">Reference proteome</keyword>
<gene>
    <name evidence="1" type="ORF">ACTOB_001442</name>
</gene>
<dbReference type="Proteomes" id="UP001240150">
    <property type="component" value="Chromosome"/>
</dbReference>
<name>A0ABY8WJ91_9ACTN</name>
<dbReference type="RefSeq" id="WP_284919279.1">
    <property type="nucleotide sequence ID" value="NZ_CP126980.1"/>
</dbReference>
<sequence>MDEVVVSRTDIDALAEAVEQGGLPAPDLLRALITAIRASVGEDARVSVSVEVDAVDSVDEQFEAAFVPEPAAGRTVRVTVMKIGR</sequence>
<dbReference type="EMBL" id="CP126980">
    <property type="protein sequence ID" value="WIM97885.1"/>
    <property type="molecule type" value="Genomic_DNA"/>
</dbReference>
<protein>
    <recommendedName>
        <fullName evidence="3">Transcription factor NusA N-terminal domain-containing protein</fullName>
    </recommendedName>
</protein>
<evidence type="ECO:0000313" key="1">
    <source>
        <dbReference type="EMBL" id="WIM97885.1"/>
    </source>
</evidence>
<accession>A0ABY8WJ91</accession>
<evidence type="ECO:0000313" key="2">
    <source>
        <dbReference type="Proteomes" id="UP001240150"/>
    </source>
</evidence>
<reference evidence="1 2" key="1">
    <citation type="submission" date="2023-06" db="EMBL/GenBank/DDBJ databases">
        <authorList>
            <person name="Yushchuk O."/>
            <person name="Binda E."/>
            <person name="Ruckert-Reed C."/>
            <person name="Fedorenko V."/>
            <person name="Kalinowski J."/>
            <person name="Marinelli F."/>
        </authorList>
    </citation>
    <scope>NUCLEOTIDE SEQUENCE [LARGE SCALE GENOMIC DNA]</scope>
    <source>
        <strain evidence="1 2">NRRL 3884</strain>
    </source>
</reference>
<organism evidence="1 2">
    <name type="scientific">Actinoplanes oblitus</name>
    <dbReference type="NCBI Taxonomy" id="3040509"/>
    <lineage>
        <taxon>Bacteria</taxon>
        <taxon>Bacillati</taxon>
        <taxon>Actinomycetota</taxon>
        <taxon>Actinomycetes</taxon>
        <taxon>Micromonosporales</taxon>
        <taxon>Micromonosporaceae</taxon>
        <taxon>Actinoplanes</taxon>
    </lineage>
</organism>